<accession>A0ABQ5FGX3</accession>
<reference evidence="2" key="2">
    <citation type="submission" date="2022-01" db="EMBL/GenBank/DDBJ databases">
        <authorList>
            <person name="Yamashiro T."/>
            <person name="Shiraishi A."/>
            <person name="Satake H."/>
            <person name="Nakayama K."/>
        </authorList>
    </citation>
    <scope>NUCLEOTIDE SEQUENCE</scope>
</reference>
<evidence type="ECO:0000256" key="1">
    <source>
        <dbReference type="SAM" id="MobiDB-lite"/>
    </source>
</evidence>
<comment type="caution">
    <text evidence="2">The sequence shown here is derived from an EMBL/GenBank/DDBJ whole genome shotgun (WGS) entry which is preliminary data.</text>
</comment>
<organism evidence="2 3">
    <name type="scientific">Tanacetum coccineum</name>
    <dbReference type="NCBI Taxonomy" id="301880"/>
    <lineage>
        <taxon>Eukaryota</taxon>
        <taxon>Viridiplantae</taxon>
        <taxon>Streptophyta</taxon>
        <taxon>Embryophyta</taxon>
        <taxon>Tracheophyta</taxon>
        <taxon>Spermatophyta</taxon>
        <taxon>Magnoliopsida</taxon>
        <taxon>eudicotyledons</taxon>
        <taxon>Gunneridae</taxon>
        <taxon>Pentapetalae</taxon>
        <taxon>asterids</taxon>
        <taxon>campanulids</taxon>
        <taxon>Asterales</taxon>
        <taxon>Asteraceae</taxon>
        <taxon>Asteroideae</taxon>
        <taxon>Anthemideae</taxon>
        <taxon>Anthemidinae</taxon>
        <taxon>Tanacetum</taxon>
    </lineage>
</organism>
<dbReference type="Proteomes" id="UP001151760">
    <property type="component" value="Unassembled WGS sequence"/>
</dbReference>
<feature type="region of interest" description="Disordered" evidence="1">
    <location>
        <begin position="1"/>
        <end position="28"/>
    </location>
</feature>
<gene>
    <name evidence="2" type="ORF">Tco_1006009</name>
</gene>
<keyword evidence="3" id="KW-1185">Reference proteome</keyword>
<name>A0ABQ5FGX3_9ASTR</name>
<proteinExistence type="predicted"/>
<dbReference type="EMBL" id="BQNB010017380">
    <property type="protein sequence ID" value="GJT62476.1"/>
    <property type="molecule type" value="Genomic_DNA"/>
</dbReference>
<protein>
    <submittedName>
        <fullName evidence="2">Uncharacterized protein</fullName>
    </submittedName>
</protein>
<reference evidence="2" key="1">
    <citation type="journal article" date="2022" name="Int. J. Mol. Sci.">
        <title>Draft Genome of Tanacetum Coccineum: Genomic Comparison of Closely Related Tanacetum-Family Plants.</title>
        <authorList>
            <person name="Yamashiro T."/>
            <person name="Shiraishi A."/>
            <person name="Nakayama K."/>
            <person name="Satake H."/>
        </authorList>
    </citation>
    <scope>NUCLEOTIDE SEQUENCE</scope>
</reference>
<sequence length="169" mass="18844">MRHALLSPAAAPTPQLPVSSPPLPLPSPLTTIPTDAGAPLGYRAAGIRKRAWFTAPAFRLEVGESSVAGVVRQLGPTLEADLRRDRVMETGYGIIDTWDEIVEAMLEIASTTLEGVNQRVTELATTVRQETKEFQVRFEDAQDDQVFLRARVNHCQDRQFHWPHRMLFG</sequence>
<evidence type="ECO:0000313" key="3">
    <source>
        <dbReference type="Proteomes" id="UP001151760"/>
    </source>
</evidence>
<evidence type="ECO:0000313" key="2">
    <source>
        <dbReference type="EMBL" id="GJT62476.1"/>
    </source>
</evidence>